<keyword evidence="10 15" id="KW-1133">Transmembrane helix</keyword>
<dbReference type="CDD" id="cd05387">
    <property type="entry name" value="BY-kinase"/>
    <property type="match status" value="1"/>
</dbReference>
<feature type="domain" description="AAA" evidence="17">
    <location>
        <begin position="550"/>
        <end position="663"/>
    </location>
</feature>
<evidence type="ECO:0000259" key="17">
    <source>
        <dbReference type="Pfam" id="PF13614"/>
    </source>
</evidence>
<dbReference type="FunFam" id="3.40.50.300:FF:000527">
    <property type="entry name" value="Tyrosine-protein kinase etk"/>
    <property type="match status" value="1"/>
</dbReference>
<dbReference type="Pfam" id="PF02706">
    <property type="entry name" value="Wzz"/>
    <property type="match status" value="1"/>
</dbReference>
<evidence type="ECO:0000259" key="18">
    <source>
        <dbReference type="Pfam" id="PF13807"/>
    </source>
</evidence>
<dbReference type="InterPro" id="IPR050445">
    <property type="entry name" value="Bact_polysacc_biosynth/exp"/>
</dbReference>
<dbReference type="NCBIfam" id="TIGR01007">
    <property type="entry name" value="eps_fam"/>
    <property type="match status" value="1"/>
</dbReference>
<organism evidence="19">
    <name type="scientific">Halomonas maura</name>
    <dbReference type="NCBI Taxonomy" id="117606"/>
    <lineage>
        <taxon>Bacteria</taxon>
        <taxon>Pseudomonadati</taxon>
        <taxon>Pseudomonadota</taxon>
        <taxon>Gammaproteobacteria</taxon>
        <taxon>Oceanospirillales</taxon>
        <taxon>Halomonadaceae</taxon>
        <taxon>Halomonas</taxon>
    </lineage>
</organism>
<evidence type="ECO:0000256" key="13">
    <source>
        <dbReference type="ARBA" id="ARBA00053015"/>
    </source>
</evidence>
<reference evidence="19" key="1">
    <citation type="journal article" date="2005" name="Microbiology">
        <title>epsABCJ genes are involved in the biosynthesis of the exopolysaccharide mauran produced by Halomonas maura.</title>
        <authorList>
            <person name="Arco Y."/>
            <person name="Llamas I."/>
            <person name="Martinez-Checa F."/>
            <person name="Argandona M."/>
            <person name="Quesada E."/>
            <person name="del Moral A."/>
        </authorList>
    </citation>
    <scope>NUCLEOTIDE SEQUENCE</scope>
    <source>
        <strain evidence="19">S-30</strain>
    </source>
</reference>
<keyword evidence="12" id="KW-0829">Tyrosine-protein kinase</keyword>
<keyword evidence="9" id="KW-0067">ATP-binding</keyword>
<evidence type="ECO:0000256" key="2">
    <source>
        <dbReference type="ARBA" id="ARBA00008883"/>
    </source>
</evidence>
<dbReference type="Pfam" id="PF13614">
    <property type="entry name" value="AAA_31"/>
    <property type="match status" value="1"/>
</dbReference>
<keyword evidence="6 15" id="KW-0812">Transmembrane</keyword>
<evidence type="ECO:0000256" key="10">
    <source>
        <dbReference type="ARBA" id="ARBA00022989"/>
    </source>
</evidence>
<comment type="subcellular location">
    <subcellularLocation>
        <location evidence="1">Cell inner membrane</location>
        <topology evidence="1">Multi-pass membrane protein</topology>
    </subcellularLocation>
</comment>
<dbReference type="PANTHER" id="PTHR32309">
    <property type="entry name" value="TYROSINE-PROTEIN KINASE"/>
    <property type="match status" value="1"/>
</dbReference>
<keyword evidence="8" id="KW-0418">Kinase</keyword>
<sequence length="729" mass="79514">MSDASRSPSPADDEIDLGRLFGLLLDHKWWIIGTTLLFALIGVTYALLATPVYRAEALVQVEEEAPGMNPLDDVTSLLGGEPPSQVEIEIIRSRMVLGDAVNLLNLDIVVEPQRLPLVGDFLVRKGIERPGFAEGWASTWAGERIAISEMPVTDAWRGQSLELEVLEGNRYRLFHEGESLGEGLTGQLESFENGEVSLRVTELAAAPGARFAITHVKHMTAFLDLRSQLSITEQGRETGILNWSMTGPEPEALQTTLNTVADIYVSQNVRRQSEEARKSLEFLDEQVPKVRGDLRAAENSLNAYRTDQDSVDLSLETQAVLERLVSLESQLNELEFTETEISRNFTPGHPTYAALLDKKQQLERERAKLNEQIDGLPETQQEILRLQRDVEVSQEIYVQLLNKVQEMEIAEASTVGNVRILDQAATLPGAVKPNKPLIVVVATLLGGMLAVGGVLLRAAFHRGVEAPEQIQATGLSVYATVPLSEEQGKLVKRIKRRREARGSTVATAVLAERAPADTSVEALRGLRTSLHFAMLEAGNKRLMITGPSPGIGKSFIAVNLGAVCAQAGQRVLVVDADMRKGHIHHAFGHPSEGGLSDLLSGKSSPEEQIRSTSVEGLDYLARGTAPPNPSELLMGDRFTAFLEAAEEKYDLVIIDTPPVLAVTDAAVVGAQCGTTLMVARFQLNPAKELTIARERLESAGVTVKGAILNAMERKAATSYGYGYYSYSYK</sequence>
<reference evidence="19" key="2">
    <citation type="journal article" date="2006" name="Antonie Van Leeuwenhoek">
        <title>Halomonas maura is a physiologically versatile bacterium of both ecological and biotechnological interest.</title>
        <authorList>
            <person name="Llamas I."/>
            <person name="del Moral A."/>
            <person name="Martinez-Checa F."/>
            <person name="Arco Y."/>
            <person name="Arias S."/>
            <person name="Quesada E."/>
        </authorList>
    </citation>
    <scope>NUCLEOTIDE SEQUENCE</scope>
    <source>
        <strain evidence="19">S-30</strain>
    </source>
</reference>
<evidence type="ECO:0000256" key="7">
    <source>
        <dbReference type="ARBA" id="ARBA00022741"/>
    </source>
</evidence>
<feature type="domain" description="Tyrosine-protein kinase G-rich" evidence="18">
    <location>
        <begin position="378"/>
        <end position="459"/>
    </location>
</feature>
<dbReference type="GO" id="GO:0005524">
    <property type="term" value="F:ATP binding"/>
    <property type="evidence" value="ECO:0007669"/>
    <property type="project" value="UniProtKB-KW"/>
</dbReference>
<dbReference type="InterPro" id="IPR003856">
    <property type="entry name" value="LPS_length_determ_N"/>
</dbReference>
<dbReference type="InterPro" id="IPR005702">
    <property type="entry name" value="Wzc-like_C"/>
</dbReference>
<dbReference type="Pfam" id="PF23607">
    <property type="entry name" value="WZC_N"/>
    <property type="match status" value="1"/>
</dbReference>
<dbReference type="Pfam" id="PF13807">
    <property type="entry name" value="GNVR"/>
    <property type="match status" value="1"/>
</dbReference>
<keyword evidence="4" id="KW-0997">Cell inner membrane</keyword>
<protein>
    <submittedName>
        <fullName evidence="19">EpsC</fullName>
    </submittedName>
</protein>
<feature type="domain" description="Polysaccharide chain length determinant N-terminal" evidence="16">
    <location>
        <begin position="13"/>
        <end position="101"/>
    </location>
</feature>
<dbReference type="GO" id="GO:0004713">
    <property type="term" value="F:protein tyrosine kinase activity"/>
    <property type="evidence" value="ECO:0007669"/>
    <property type="project" value="UniProtKB-KW"/>
</dbReference>
<keyword evidence="7" id="KW-0547">Nucleotide-binding</keyword>
<keyword evidence="5" id="KW-0808">Transferase</keyword>
<keyword evidence="3" id="KW-1003">Cell membrane</keyword>
<dbReference type="InterPro" id="IPR032807">
    <property type="entry name" value="GNVR"/>
</dbReference>
<comment type="similarity">
    <text evidence="2">Belongs to the etk/wzc family.</text>
</comment>
<evidence type="ECO:0000256" key="5">
    <source>
        <dbReference type="ARBA" id="ARBA00022679"/>
    </source>
</evidence>
<dbReference type="InterPro" id="IPR027417">
    <property type="entry name" value="P-loop_NTPase"/>
</dbReference>
<evidence type="ECO:0000313" key="19">
    <source>
        <dbReference type="EMBL" id="AAX14036.1"/>
    </source>
</evidence>
<gene>
    <name evidence="19" type="primary">epsC</name>
</gene>
<evidence type="ECO:0000256" key="14">
    <source>
        <dbReference type="SAM" id="Coils"/>
    </source>
</evidence>
<comment type="catalytic activity">
    <reaction evidence="13">
        <text>L-tyrosyl-[protein] + ATP = O-phospho-L-tyrosyl-[protein] + ADP + H(+)</text>
        <dbReference type="Rhea" id="RHEA:10596"/>
        <dbReference type="Rhea" id="RHEA-COMP:10136"/>
        <dbReference type="Rhea" id="RHEA-COMP:20101"/>
        <dbReference type="ChEBI" id="CHEBI:15378"/>
        <dbReference type="ChEBI" id="CHEBI:30616"/>
        <dbReference type="ChEBI" id="CHEBI:46858"/>
        <dbReference type="ChEBI" id="CHEBI:61978"/>
        <dbReference type="ChEBI" id="CHEBI:456216"/>
    </reaction>
</comment>
<feature type="transmembrane region" description="Helical" evidence="15">
    <location>
        <begin position="437"/>
        <end position="460"/>
    </location>
</feature>
<feature type="transmembrane region" description="Helical" evidence="15">
    <location>
        <begin position="29"/>
        <end position="48"/>
    </location>
</feature>
<evidence type="ECO:0000256" key="15">
    <source>
        <dbReference type="SAM" id="Phobius"/>
    </source>
</evidence>
<evidence type="ECO:0000259" key="16">
    <source>
        <dbReference type="Pfam" id="PF02706"/>
    </source>
</evidence>
<dbReference type="Gene3D" id="3.40.50.300">
    <property type="entry name" value="P-loop containing nucleotide triphosphate hydrolases"/>
    <property type="match status" value="1"/>
</dbReference>
<evidence type="ECO:0000256" key="11">
    <source>
        <dbReference type="ARBA" id="ARBA00023136"/>
    </source>
</evidence>
<dbReference type="EMBL" id="AY918062">
    <property type="protein sequence ID" value="AAX14036.1"/>
    <property type="molecule type" value="Genomic_DNA"/>
</dbReference>
<evidence type="ECO:0000256" key="6">
    <source>
        <dbReference type="ARBA" id="ARBA00022692"/>
    </source>
</evidence>
<proteinExistence type="inferred from homology"/>
<dbReference type="GO" id="GO:0042802">
    <property type="term" value="F:identical protein binding"/>
    <property type="evidence" value="ECO:0007669"/>
    <property type="project" value="UniProtKB-ARBA"/>
</dbReference>
<evidence type="ECO:0000256" key="12">
    <source>
        <dbReference type="ARBA" id="ARBA00023137"/>
    </source>
</evidence>
<name>Q5D1Y2_9GAMM</name>
<dbReference type="PANTHER" id="PTHR32309:SF32">
    <property type="entry name" value="TYROSINE-PROTEIN KINASE ETK-RELATED"/>
    <property type="match status" value="1"/>
</dbReference>
<dbReference type="SUPFAM" id="SSF52540">
    <property type="entry name" value="P-loop containing nucleoside triphosphate hydrolases"/>
    <property type="match status" value="1"/>
</dbReference>
<evidence type="ECO:0000256" key="9">
    <source>
        <dbReference type="ARBA" id="ARBA00022840"/>
    </source>
</evidence>
<evidence type="ECO:0000256" key="1">
    <source>
        <dbReference type="ARBA" id="ARBA00004429"/>
    </source>
</evidence>
<evidence type="ECO:0000256" key="8">
    <source>
        <dbReference type="ARBA" id="ARBA00022777"/>
    </source>
</evidence>
<accession>Q5D1Y2</accession>
<keyword evidence="14" id="KW-0175">Coiled coil</keyword>
<dbReference type="InterPro" id="IPR025669">
    <property type="entry name" value="AAA_dom"/>
</dbReference>
<evidence type="ECO:0000256" key="3">
    <source>
        <dbReference type="ARBA" id="ARBA00022475"/>
    </source>
</evidence>
<keyword evidence="11 15" id="KW-0472">Membrane</keyword>
<feature type="coiled-coil region" evidence="14">
    <location>
        <begin position="352"/>
        <end position="379"/>
    </location>
</feature>
<evidence type="ECO:0000256" key="4">
    <source>
        <dbReference type="ARBA" id="ARBA00022519"/>
    </source>
</evidence>
<dbReference type="AlphaFoldDB" id="Q5D1Y2"/>
<dbReference type="GO" id="GO:0005886">
    <property type="term" value="C:plasma membrane"/>
    <property type="evidence" value="ECO:0007669"/>
    <property type="project" value="UniProtKB-SubCell"/>
</dbReference>